<feature type="domain" description="Acyltransferase 3" evidence="2">
    <location>
        <begin position="65"/>
        <end position="457"/>
    </location>
</feature>
<dbReference type="AlphaFoldDB" id="A0A194WT57"/>
<feature type="transmembrane region" description="Helical" evidence="1">
    <location>
        <begin position="167"/>
        <end position="187"/>
    </location>
</feature>
<dbReference type="PANTHER" id="PTHR23028">
    <property type="entry name" value="ACETYLTRANSFERASE"/>
    <property type="match status" value="1"/>
</dbReference>
<dbReference type="EMBL" id="KQ947428">
    <property type="protein sequence ID" value="KUJ10854.1"/>
    <property type="molecule type" value="Genomic_DNA"/>
</dbReference>
<dbReference type="InParanoid" id="A0A194WT57"/>
<dbReference type="PANTHER" id="PTHR23028:SF134">
    <property type="entry name" value="PUTATIVE (AFU_ORTHOLOGUE AFUA_4G08520)-RELATED"/>
    <property type="match status" value="1"/>
</dbReference>
<dbReference type="RefSeq" id="XP_018065209.1">
    <property type="nucleotide sequence ID" value="XM_018221476.1"/>
</dbReference>
<evidence type="ECO:0000259" key="2">
    <source>
        <dbReference type="Pfam" id="PF01757"/>
    </source>
</evidence>
<dbReference type="InterPro" id="IPR050879">
    <property type="entry name" value="Acyltransferase_3"/>
</dbReference>
<dbReference type="KEGG" id="psco:LY89DRAFT_759777"/>
<accession>A0A194WT57</accession>
<dbReference type="GO" id="GO:0016747">
    <property type="term" value="F:acyltransferase activity, transferring groups other than amino-acyl groups"/>
    <property type="evidence" value="ECO:0007669"/>
    <property type="project" value="InterPro"/>
</dbReference>
<name>A0A194WT57_MOLSC</name>
<feature type="transmembrane region" description="Helical" evidence="1">
    <location>
        <begin position="332"/>
        <end position="349"/>
    </location>
</feature>
<proteinExistence type="predicted"/>
<dbReference type="InterPro" id="IPR002656">
    <property type="entry name" value="Acyl_transf_3_dom"/>
</dbReference>
<evidence type="ECO:0000313" key="3">
    <source>
        <dbReference type="EMBL" id="KUJ10854.1"/>
    </source>
</evidence>
<keyword evidence="1" id="KW-1133">Transmembrane helix</keyword>
<evidence type="ECO:0000313" key="4">
    <source>
        <dbReference type="Proteomes" id="UP000070700"/>
    </source>
</evidence>
<feature type="transmembrane region" description="Helical" evidence="1">
    <location>
        <begin position="441"/>
        <end position="464"/>
    </location>
</feature>
<feature type="transmembrane region" description="Helical" evidence="1">
    <location>
        <begin position="114"/>
        <end position="134"/>
    </location>
</feature>
<reference evidence="3 4" key="1">
    <citation type="submission" date="2015-10" db="EMBL/GenBank/DDBJ databases">
        <title>Full genome of DAOMC 229536 Phialocephala scopiformis, a fungal endophyte of spruce producing the potent anti-insectan compound rugulosin.</title>
        <authorList>
            <consortium name="DOE Joint Genome Institute"/>
            <person name="Walker A.K."/>
            <person name="Frasz S.L."/>
            <person name="Seifert K.A."/>
            <person name="Miller J.D."/>
            <person name="Mondo S.J."/>
            <person name="Labutti K."/>
            <person name="Lipzen A."/>
            <person name="Dockter R."/>
            <person name="Kennedy M."/>
            <person name="Grigoriev I.V."/>
            <person name="Spatafora J.W."/>
        </authorList>
    </citation>
    <scope>NUCLEOTIDE SEQUENCE [LARGE SCALE GENOMIC DNA]</scope>
    <source>
        <strain evidence="3 4">CBS 120377</strain>
    </source>
</reference>
<dbReference type="GeneID" id="28831202"/>
<keyword evidence="1" id="KW-0472">Membrane</keyword>
<keyword evidence="4" id="KW-1185">Reference proteome</keyword>
<dbReference type="STRING" id="149040.A0A194WT57"/>
<protein>
    <recommendedName>
        <fullName evidence="2">Acyltransferase 3 domain-containing protein</fullName>
    </recommendedName>
</protein>
<dbReference type="Proteomes" id="UP000070700">
    <property type="component" value="Unassembled WGS sequence"/>
</dbReference>
<dbReference type="OrthoDB" id="5819582at2759"/>
<dbReference type="Pfam" id="PF01757">
    <property type="entry name" value="Acyl_transf_3"/>
    <property type="match status" value="1"/>
</dbReference>
<keyword evidence="1" id="KW-0812">Transmembrane</keyword>
<evidence type="ECO:0000256" key="1">
    <source>
        <dbReference type="SAM" id="Phobius"/>
    </source>
</evidence>
<sequence length="489" mass="56640">MTIEGLDASYRIRRRWDFGLTAKDIAHYTRISTHSKTWKLLLPSFLHTSLSDGRQTLHKKSLDSALQGLRGIAAVIVFHRHLLMSFSEFPDYGYGLDKTAELHLPNHWIHQLPFLRVLYSGGAMVPMFFIISGYTQSLKPLQQMQREQWDSVHKTLSSASFRRGFRLFLPTFAAAMLIAFSVWLGLYDWGSSFRNTWFDENPSKLPREQTLLEQVWVVCQSFKGLLDVWNWDEYFPDFNPQMWTIAVEYRCSLAVQFALLVLSMIRPVLRELILTSIIWYCHVHGRWDIVCFLAGLLLANINLTLRSRVKNGNLGSEYPAERERQDESKGKTVLRSLTFLVGLYFMGYPKKDGIFTPGYQRMGSYVPDGWVDHRFWSTWGTFLVVGSVTNSPVLANFFEYSLFQYLGKISYAMYLTHGPVLHITSHVLVPMMWRVTGRENNFCVVLGFEMATFFVTIPVLLWTADLFWRFVDVPCANFAFWLKTKALVA</sequence>
<organism evidence="3 4">
    <name type="scientific">Mollisia scopiformis</name>
    <name type="common">Conifer needle endophyte fungus</name>
    <name type="synonym">Phialocephala scopiformis</name>
    <dbReference type="NCBI Taxonomy" id="149040"/>
    <lineage>
        <taxon>Eukaryota</taxon>
        <taxon>Fungi</taxon>
        <taxon>Dikarya</taxon>
        <taxon>Ascomycota</taxon>
        <taxon>Pezizomycotina</taxon>
        <taxon>Leotiomycetes</taxon>
        <taxon>Helotiales</taxon>
        <taxon>Mollisiaceae</taxon>
        <taxon>Mollisia</taxon>
    </lineage>
</organism>
<gene>
    <name evidence="3" type="ORF">LY89DRAFT_759777</name>
</gene>